<dbReference type="Gene3D" id="6.10.140.370">
    <property type="match status" value="1"/>
</dbReference>
<evidence type="ECO:0000256" key="2">
    <source>
        <dbReference type="ARBA" id="ARBA00022723"/>
    </source>
</evidence>
<dbReference type="STRING" id="45286.A0A109UY60"/>
<dbReference type="GO" id="GO:0045944">
    <property type="term" value="P:positive regulation of transcription by RNA polymerase II"/>
    <property type="evidence" value="ECO:0007669"/>
    <property type="project" value="UniProtKB-ARBA"/>
</dbReference>
<feature type="domain" description="C2H2-type" evidence="12">
    <location>
        <begin position="498"/>
        <end position="527"/>
    </location>
</feature>
<dbReference type="InterPro" id="IPR050329">
    <property type="entry name" value="GLI_C2H2-zinc-finger"/>
</dbReference>
<evidence type="ECO:0000256" key="11">
    <source>
        <dbReference type="SAM" id="MobiDB-lite"/>
    </source>
</evidence>
<dbReference type="GO" id="GO:0005634">
    <property type="term" value="C:nucleus"/>
    <property type="evidence" value="ECO:0007669"/>
    <property type="project" value="UniProtKB-SubCell"/>
</dbReference>
<dbReference type="InterPro" id="IPR048420">
    <property type="entry name" value="Zap1-like_Znf1"/>
</dbReference>
<dbReference type="PROSITE" id="PS00028">
    <property type="entry name" value="ZINC_FINGER_C2H2_1"/>
    <property type="match status" value="5"/>
</dbReference>
<dbReference type="SUPFAM" id="SSF57667">
    <property type="entry name" value="beta-beta-alpha zinc fingers"/>
    <property type="match status" value="3"/>
</dbReference>
<evidence type="ECO:0000256" key="6">
    <source>
        <dbReference type="ARBA" id="ARBA00023015"/>
    </source>
</evidence>
<dbReference type="AlphaFoldDB" id="A0A109UY60"/>
<keyword evidence="14" id="KW-1185">Reference proteome</keyword>
<reference evidence="13 14" key="1">
    <citation type="submission" date="2016-01" db="EMBL/GenBank/DDBJ databases">
        <title>Genome sequence of the yeast Holleya sinecauda.</title>
        <authorList>
            <person name="Dietrich F.S."/>
        </authorList>
    </citation>
    <scope>NUCLEOTIDE SEQUENCE [LARGE SCALE GENOMIC DNA]</scope>
    <source>
        <strain evidence="13 14">ATCC 58844</strain>
    </source>
</reference>
<feature type="domain" description="C2H2-type" evidence="12">
    <location>
        <begin position="556"/>
        <end position="583"/>
    </location>
</feature>
<accession>A0A109UY60</accession>
<feature type="region of interest" description="Disordered" evidence="11">
    <location>
        <begin position="286"/>
        <end position="322"/>
    </location>
</feature>
<keyword evidence="3" id="KW-0677">Repeat</keyword>
<feature type="domain" description="C2H2-type" evidence="12">
    <location>
        <begin position="584"/>
        <end position="611"/>
    </location>
</feature>
<dbReference type="OrthoDB" id="3437960at2759"/>
<evidence type="ECO:0000256" key="5">
    <source>
        <dbReference type="ARBA" id="ARBA00022833"/>
    </source>
</evidence>
<evidence type="ECO:0000256" key="3">
    <source>
        <dbReference type="ARBA" id="ARBA00022737"/>
    </source>
</evidence>
<sequence>MSIPHSEKGVVHGHIHNYNNLTYIHGHVHNNVKPKMEVDGENPDESVALINQSEKFNNDCAKFRDCQHFEFINYHNLNLLQEATRDSNMLLAANNASENIQDGGAESKKRKLNNCVQCQPKIMEVCCGQPHLESEVPKDVVLFEEVMNDNPQPKGEEDIDLPHFMNCEFTCQGSEHSTQTHETTPATTMKGDSDDQVFEKLCQQCMNYDPCEDPEGHHNQYAPECHKPIFNTETDMLILNDLVNISNMYDLPYTNPVDQSVNLLHSSISGLHDMTANIEHLPTENVPHQHHQHHHHHRIELHPHASCSSPKGDQNRGYTDDRLTSSLNTSEAVEITDHEANKNAPKQLKTNTIKFNWAFKNNGETFRCLWNGCTHSFQTLLDLQGHVFKEHIYNGNNVTQPENHCQWKDCTFLPENEDSLINHINGAHGIGFQIEFLDRNGTPQNFKHTCFSSATAIKAREDGTFQCIWDSCNQIFNSRKDLNDHIEVSHIPTGKSSYKCSWGTCSKTFTQRQKLLRHIKVHTGHKPYKCPDCNKHFSTEDILSQHMRTHSGEKPFQCQYCDKKFSSSSSLRIHIRTHTGEKPLVCKICGKRFNESSNLSKHMAVHERKYMCKCCKRSFDKLEQYNLHVAKCVYAKAKQQSFLACIR</sequence>
<dbReference type="FunFam" id="3.30.160.60:FF:000450">
    <property type="entry name" value="PR domain zinc finger protein 14"/>
    <property type="match status" value="1"/>
</dbReference>
<dbReference type="GeneID" id="28721557"/>
<keyword evidence="6" id="KW-0805">Transcription regulation</keyword>
<evidence type="ECO:0000256" key="4">
    <source>
        <dbReference type="ARBA" id="ARBA00022771"/>
    </source>
</evidence>
<dbReference type="RefSeq" id="XP_017986278.1">
    <property type="nucleotide sequence ID" value="XM_018130789.1"/>
</dbReference>
<dbReference type="FunFam" id="3.30.160.60:FF:000032">
    <property type="entry name" value="Krueppel-like factor 4"/>
    <property type="match status" value="1"/>
</dbReference>
<evidence type="ECO:0000313" key="14">
    <source>
        <dbReference type="Proteomes" id="UP000243052"/>
    </source>
</evidence>
<protein>
    <submittedName>
        <fullName evidence="13">HBR381Wp</fullName>
    </submittedName>
</protein>
<dbReference type="Pfam" id="PF00096">
    <property type="entry name" value="zf-C2H2"/>
    <property type="match status" value="4"/>
</dbReference>
<feature type="domain" description="C2H2-type" evidence="12">
    <location>
        <begin position="465"/>
        <end position="490"/>
    </location>
</feature>
<evidence type="ECO:0000256" key="8">
    <source>
        <dbReference type="ARBA" id="ARBA00023163"/>
    </source>
</evidence>
<keyword evidence="9" id="KW-0539">Nucleus</keyword>
<keyword evidence="2" id="KW-0479">Metal-binding</keyword>
<dbReference type="InterPro" id="IPR040792">
    <property type="entry name" value="Zap1_Znf2"/>
</dbReference>
<evidence type="ECO:0000259" key="12">
    <source>
        <dbReference type="PROSITE" id="PS50157"/>
    </source>
</evidence>
<dbReference type="SMART" id="SM00355">
    <property type="entry name" value="ZnF_C2H2"/>
    <property type="match status" value="8"/>
</dbReference>
<keyword evidence="8" id="KW-0804">Transcription</keyword>
<dbReference type="GO" id="GO:0000978">
    <property type="term" value="F:RNA polymerase II cis-regulatory region sequence-specific DNA binding"/>
    <property type="evidence" value="ECO:0007669"/>
    <property type="project" value="TreeGrafter"/>
</dbReference>
<evidence type="ECO:0000256" key="9">
    <source>
        <dbReference type="ARBA" id="ARBA00023242"/>
    </source>
</evidence>
<dbReference type="GO" id="GO:0008270">
    <property type="term" value="F:zinc ion binding"/>
    <property type="evidence" value="ECO:0007669"/>
    <property type="project" value="UniProtKB-KW"/>
</dbReference>
<dbReference type="PANTHER" id="PTHR19818">
    <property type="entry name" value="ZINC FINGER PROTEIN ZIC AND GLI"/>
    <property type="match status" value="1"/>
</dbReference>
<dbReference type="GO" id="GO:0000981">
    <property type="term" value="F:DNA-binding transcription factor activity, RNA polymerase II-specific"/>
    <property type="evidence" value="ECO:0007669"/>
    <property type="project" value="TreeGrafter"/>
</dbReference>
<proteinExistence type="predicted"/>
<evidence type="ECO:0000256" key="1">
    <source>
        <dbReference type="ARBA" id="ARBA00004123"/>
    </source>
</evidence>
<dbReference type="Proteomes" id="UP000243052">
    <property type="component" value="Chromosome ii"/>
</dbReference>
<organism evidence="13 14">
    <name type="scientific">Eremothecium sinecaudum</name>
    <dbReference type="NCBI Taxonomy" id="45286"/>
    <lineage>
        <taxon>Eukaryota</taxon>
        <taxon>Fungi</taxon>
        <taxon>Dikarya</taxon>
        <taxon>Ascomycota</taxon>
        <taxon>Saccharomycotina</taxon>
        <taxon>Saccharomycetes</taxon>
        <taxon>Saccharomycetales</taxon>
        <taxon>Saccharomycetaceae</taxon>
        <taxon>Eremothecium</taxon>
    </lineage>
</organism>
<evidence type="ECO:0000313" key="13">
    <source>
        <dbReference type="EMBL" id="AMD19282.1"/>
    </source>
</evidence>
<dbReference type="InterPro" id="IPR013087">
    <property type="entry name" value="Znf_C2H2_type"/>
</dbReference>
<name>A0A109UY60_9SACH</name>
<dbReference type="Gene3D" id="3.30.160.60">
    <property type="entry name" value="Classic Zinc Finger"/>
    <property type="match status" value="5"/>
</dbReference>
<evidence type="ECO:0000256" key="7">
    <source>
        <dbReference type="ARBA" id="ARBA00023125"/>
    </source>
</evidence>
<dbReference type="PANTHER" id="PTHR19818:SF139">
    <property type="entry name" value="PAIR-RULE PROTEIN ODD-PAIRED"/>
    <property type="match status" value="1"/>
</dbReference>
<feature type="domain" description="C2H2-type" evidence="12">
    <location>
        <begin position="528"/>
        <end position="555"/>
    </location>
</feature>
<dbReference type="EMBL" id="CP014242">
    <property type="protein sequence ID" value="AMD19282.1"/>
    <property type="molecule type" value="Genomic_DNA"/>
</dbReference>
<comment type="subcellular location">
    <subcellularLocation>
        <location evidence="1">Nucleus</location>
    </subcellularLocation>
</comment>
<gene>
    <name evidence="13" type="ORF">AW171_hschr21105</name>
</gene>
<keyword evidence="7" id="KW-0238">DNA-binding</keyword>
<keyword evidence="5" id="KW-0862">Zinc</keyword>
<dbReference type="InterPro" id="IPR036236">
    <property type="entry name" value="Znf_C2H2_sf"/>
</dbReference>
<keyword evidence="4 10" id="KW-0863">Zinc-finger</keyword>
<dbReference type="Pfam" id="PF21816">
    <property type="entry name" value="Zap1_zf1"/>
    <property type="match status" value="1"/>
</dbReference>
<feature type="compositionally biased region" description="Basic residues" evidence="11">
    <location>
        <begin position="288"/>
        <end position="299"/>
    </location>
</feature>
<dbReference type="Pfam" id="PF18217">
    <property type="entry name" value="Zap1_zf2"/>
    <property type="match status" value="1"/>
</dbReference>
<dbReference type="PROSITE" id="PS50157">
    <property type="entry name" value="ZINC_FINGER_C2H2_2"/>
    <property type="match status" value="5"/>
</dbReference>
<evidence type="ECO:0000256" key="10">
    <source>
        <dbReference type="PROSITE-ProRule" id="PRU00042"/>
    </source>
</evidence>
<dbReference type="FunFam" id="3.30.160.60:FF:000557">
    <property type="entry name" value="zinc finger and SCAN domain-containing protein 29"/>
    <property type="match status" value="1"/>
</dbReference>